<organism evidence="1 2">
    <name type="scientific">Actinomadura miaoliensis</name>
    <dbReference type="NCBI Taxonomy" id="430685"/>
    <lineage>
        <taxon>Bacteria</taxon>
        <taxon>Bacillati</taxon>
        <taxon>Actinomycetota</taxon>
        <taxon>Actinomycetes</taxon>
        <taxon>Streptosporangiales</taxon>
        <taxon>Thermomonosporaceae</taxon>
        <taxon>Actinomadura</taxon>
    </lineage>
</organism>
<evidence type="ECO:0000313" key="1">
    <source>
        <dbReference type="EMBL" id="GAA4095927.1"/>
    </source>
</evidence>
<protein>
    <submittedName>
        <fullName evidence="1">Uncharacterized protein</fullName>
    </submittedName>
</protein>
<dbReference type="EMBL" id="BAAAZG010000053">
    <property type="protein sequence ID" value="GAA4095927.1"/>
    <property type="molecule type" value="Genomic_DNA"/>
</dbReference>
<keyword evidence="2" id="KW-1185">Reference proteome</keyword>
<name>A0ABP7WSR9_9ACTN</name>
<comment type="caution">
    <text evidence="1">The sequence shown here is derived from an EMBL/GenBank/DDBJ whole genome shotgun (WGS) entry which is preliminary data.</text>
</comment>
<reference evidence="2" key="1">
    <citation type="journal article" date="2019" name="Int. J. Syst. Evol. Microbiol.">
        <title>The Global Catalogue of Microorganisms (GCM) 10K type strain sequencing project: providing services to taxonomists for standard genome sequencing and annotation.</title>
        <authorList>
            <consortium name="The Broad Institute Genomics Platform"/>
            <consortium name="The Broad Institute Genome Sequencing Center for Infectious Disease"/>
            <person name="Wu L."/>
            <person name="Ma J."/>
        </authorList>
    </citation>
    <scope>NUCLEOTIDE SEQUENCE [LARGE SCALE GENOMIC DNA]</scope>
    <source>
        <strain evidence="2">JCM 16702</strain>
    </source>
</reference>
<proteinExistence type="predicted"/>
<accession>A0ABP7WSR9</accession>
<gene>
    <name evidence="1" type="ORF">GCM10022214_69140</name>
</gene>
<evidence type="ECO:0000313" key="2">
    <source>
        <dbReference type="Proteomes" id="UP001500683"/>
    </source>
</evidence>
<dbReference type="Proteomes" id="UP001500683">
    <property type="component" value="Unassembled WGS sequence"/>
</dbReference>
<sequence length="76" mass="8393">MSEATIPATASTLTIPPERGADVEFSTWFSFPINSNVYGTYNVCHAQGVYDAHHGAGGRRVRWEGRMRAVVRRPGE</sequence>